<evidence type="ECO:0000313" key="8">
    <source>
        <dbReference type="EMBL" id="PFH02642.1"/>
    </source>
</evidence>
<feature type="domain" description="NfeD-like C-terminal" evidence="6">
    <location>
        <begin position="108"/>
        <end position="161"/>
    </location>
</feature>
<dbReference type="PANTHER" id="PTHR33507">
    <property type="entry name" value="INNER MEMBRANE PROTEIN YBBJ"/>
    <property type="match status" value="1"/>
</dbReference>
<dbReference type="SUPFAM" id="SSF141322">
    <property type="entry name" value="NfeD domain-like"/>
    <property type="match status" value="1"/>
</dbReference>
<dbReference type="EMBL" id="PDBW01000001">
    <property type="protein sequence ID" value="PFH02642.1"/>
    <property type="molecule type" value="Genomic_DNA"/>
</dbReference>
<comment type="subcellular location">
    <subcellularLocation>
        <location evidence="1">Membrane</location>
        <topology evidence="1">Multi-pass membrane protein</topology>
    </subcellularLocation>
</comment>
<dbReference type="PANTHER" id="PTHR33507:SF3">
    <property type="entry name" value="INNER MEMBRANE PROTEIN YBBJ"/>
    <property type="match status" value="1"/>
</dbReference>
<dbReference type="InterPro" id="IPR052165">
    <property type="entry name" value="Membrane_assoc_protease"/>
</dbReference>
<dbReference type="AlphaFoldDB" id="A0AB36TFH1"/>
<organism evidence="8 9">
    <name type="scientific">Acetivibrio thermocellus AD2</name>
    <dbReference type="NCBI Taxonomy" id="1138384"/>
    <lineage>
        <taxon>Bacteria</taxon>
        <taxon>Bacillati</taxon>
        <taxon>Bacillota</taxon>
        <taxon>Clostridia</taxon>
        <taxon>Eubacteriales</taxon>
        <taxon>Oscillospiraceae</taxon>
        <taxon>Acetivibrio</taxon>
    </lineage>
</organism>
<dbReference type="Proteomes" id="UP000223596">
    <property type="component" value="Unassembled WGS sequence"/>
</dbReference>
<dbReference type="InterPro" id="IPR002810">
    <property type="entry name" value="NfeD-like_C"/>
</dbReference>
<reference evidence="8 9" key="1">
    <citation type="submission" date="2017-09" db="EMBL/GenBank/DDBJ databases">
        <title>Evaluation of Pacific Biosciences Sequencing Technology to Finishing C. thermocellum Genome Sequences.</title>
        <authorList>
            <person name="Brown S."/>
        </authorList>
    </citation>
    <scope>NUCLEOTIDE SEQUENCE [LARGE SCALE GENOMIC DNA]</scope>
    <source>
        <strain evidence="8 9">AD2</strain>
    </source>
</reference>
<dbReference type="GO" id="GO:0005886">
    <property type="term" value="C:plasma membrane"/>
    <property type="evidence" value="ECO:0007669"/>
    <property type="project" value="TreeGrafter"/>
</dbReference>
<evidence type="ECO:0000256" key="2">
    <source>
        <dbReference type="ARBA" id="ARBA00022692"/>
    </source>
</evidence>
<feature type="transmembrane region" description="Helical" evidence="5">
    <location>
        <begin position="6"/>
        <end position="25"/>
    </location>
</feature>
<dbReference type="Gene3D" id="2.40.50.140">
    <property type="entry name" value="Nucleic acid-binding proteins"/>
    <property type="match status" value="1"/>
</dbReference>
<evidence type="ECO:0000313" key="9">
    <source>
        <dbReference type="Proteomes" id="UP000223596"/>
    </source>
</evidence>
<evidence type="ECO:0000256" key="1">
    <source>
        <dbReference type="ARBA" id="ARBA00004141"/>
    </source>
</evidence>
<dbReference type="RefSeq" id="WP_003517163.1">
    <property type="nucleotide sequence ID" value="NZ_CP013828.1"/>
</dbReference>
<protein>
    <submittedName>
        <fullName evidence="8">NfeD-like partner-binding protein</fullName>
    </submittedName>
</protein>
<gene>
    <name evidence="8" type="ORF">M972_111427</name>
</gene>
<accession>A0AB36TFH1</accession>
<dbReference type="GeneID" id="35805159"/>
<evidence type="ECO:0000259" key="7">
    <source>
        <dbReference type="Pfam" id="PF24961"/>
    </source>
</evidence>
<evidence type="ECO:0000256" key="3">
    <source>
        <dbReference type="ARBA" id="ARBA00022989"/>
    </source>
</evidence>
<keyword evidence="2 5" id="KW-0812">Transmembrane</keyword>
<feature type="transmembrane region" description="Helical" evidence="5">
    <location>
        <begin position="57"/>
        <end position="76"/>
    </location>
</feature>
<feature type="transmembrane region" description="Helical" evidence="5">
    <location>
        <begin position="32"/>
        <end position="51"/>
    </location>
</feature>
<evidence type="ECO:0000259" key="6">
    <source>
        <dbReference type="Pfam" id="PF01957"/>
    </source>
</evidence>
<comment type="caution">
    <text evidence="8">The sequence shown here is derived from an EMBL/GenBank/DDBJ whole genome shotgun (WGS) entry which is preliminary data.</text>
</comment>
<dbReference type="InterPro" id="IPR012340">
    <property type="entry name" value="NA-bd_OB-fold"/>
</dbReference>
<dbReference type="Pfam" id="PF24961">
    <property type="entry name" value="NfeD_membrane"/>
    <property type="match status" value="1"/>
</dbReference>
<name>A0AB36TFH1_ACETH</name>
<evidence type="ECO:0000256" key="5">
    <source>
        <dbReference type="SAM" id="Phobius"/>
    </source>
</evidence>
<proteinExistence type="predicted"/>
<dbReference type="InterPro" id="IPR056739">
    <property type="entry name" value="NfeD_membrane"/>
</dbReference>
<keyword evidence="3 5" id="KW-1133">Transmembrane helix</keyword>
<feature type="domain" description="NfeD integral membrane" evidence="7">
    <location>
        <begin position="7"/>
        <end position="74"/>
    </location>
</feature>
<keyword evidence="4 5" id="KW-0472">Membrane</keyword>
<sequence>MFDFVHNIDIWAAISFILGFIFVIIEMFFPGFGLPGVVGLIFLFIGIVLTAKTLTDVLVLLAIILLILAVVLAIAVRSASKGRLKKLVLTDSLEKESGFEGTEDFTSFLGKEGVALTALRPAGTAEFDGVKLDVVSEFDFIEKDAKVKIVKVEGRRIVVRKID</sequence>
<dbReference type="Pfam" id="PF01957">
    <property type="entry name" value="NfeD"/>
    <property type="match status" value="1"/>
</dbReference>
<evidence type="ECO:0000256" key="4">
    <source>
        <dbReference type="ARBA" id="ARBA00023136"/>
    </source>
</evidence>